<accession>A0ABT9LU88</accession>
<feature type="domain" description="VOC" evidence="1">
    <location>
        <begin position="1"/>
        <end position="112"/>
    </location>
</feature>
<dbReference type="SUPFAM" id="SSF54593">
    <property type="entry name" value="Glyoxalase/Bleomycin resistance protein/Dihydroxybiphenyl dioxygenase"/>
    <property type="match status" value="1"/>
</dbReference>
<dbReference type="EMBL" id="JAURUO010000003">
    <property type="protein sequence ID" value="MDP9727829.1"/>
    <property type="molecule type" value="Genomic_DNA"/>
</dbReference>
<dbReference type="Proteomes" id="UP001229209">
    <property type="component" value="Unassembled WGS sequence"/>
</dbReference>
<dbReference type="Pfam" id="PF00903">
    <property type="entry name" value="Glyoxalase"/>
    <property type="match status" value="1"/>
</dbReference>
<reference evidence="2 3" key="1">
    <citation type="submission" date="2023-07" db="EMBL/GenBank/DDBJ databases">
        <title>Genomic Encyclopedia of Type Strains, Phase IV (KMG-IV): sequencing the most valuable type-strain genomes for metagenomic binning, comparative biology and taxonomic classification.</title>
        <authorList>
            <person name="Goeker M."/>
        </authorList>
    </citation>
    <scope>NUCLEOTIDE SEQUENCE [LARGE SCALE GENOMIC DNA]</scope>
    <source>
        <strain evidence="2 3">DSM 25924</strain>
    </source>
</reference>
<name>A0ABT9LU88_9BACL</name>
<dbReference type="RefSeq" id="WP_306953384.1">
    <property type="nucleotide sequence ID" value="NZ_JAURUO010000003.1"/>
</dbReference>
<keyword evidence="3" id="KW-1185">Reference proteome</keyword>
<comment type="caution">
    <text evidence="2">The sequence shown here is derived from an EMBL/GenBank/DDBJ whole genome shotgun (WGS) entry which is preliminary data.</text>
</comment>
<evidence type="ECO:0000313" key="3">
    <source>
        <dbReference type="Proteomes" id="UP001229209"/>
    </source>
</evidence>
<dbReference type="InterPro" id="IPR004360">
    <property type="entry name" value="Glyas_Fos-R_dOase_dom"/>
</dbReference>
<gene>
    <name evidence="2" type="ORF">J2S04_000759</name>
</gene>
<dbReference type="InterPro" id="IPR037523">
    <property type="entry name" value="VOC_core"/>
</dbReference>
<evidence type="ECO:0000313" key="2">
    <source>
        <dbReference type="EMBL" id="MDP9727829.1"/>
    </source>
</evidence>
<organism evidence="2 3">
    <name type="scientific">Alicyclobacillus tolerans</name>
    <dbReference type="NCBI Taxonomy" id="90970"/>
    <lineage>
        <taxon>Bacteria</taxon>
        <taxon>Bacillati</taxon>
        <taxon>Bacillota</taxon>
        <taxon>Bacilli</taxon>
        <taxon>Bacillales</taxon>
        <taxon>Alicyclobacillaceae</taxon>
        <taxon>Alicyclobacillus</taxon>
    </lineage>
</organism>
<evidence type="ECO:0000259" key="1">
    <source>
        <dbReference type="PROSITE" id="PS51819"/>
    </source>
</evidence>
<protein>
    <submittedName>
        <fullName evidence="2">Catechol-2,3-dioxygenase</fullName>
    </submittedName>
</protein>
<dbReference type="InterPro" id="IPR029068">
    <property type="entry name" value="Glyas_Bleomycin-R_OHBP_Dase"/>
</dbReference>
<proteinExistence type="predicted"/>
<sequence length="219" mass="24648">MTLHCNDVSKMKAFYNGLFNFPISKKGADYIGFYVGTTELVFNQNTDEDSFYHFAFNIPSNQIEQAVKWLKYVGIDVLPYRGLDVVHFGSPIDADACYFHDPEGNILEFIARYRLLGEYDKPFHPLNAYCISEIGIPTFNVLETSNKLCESMNLSVLDGENSDTFTAVGDDEGTFIVVKEGRGWLPTGRESRLYSVEVHLDNQASLLVDHLGNFNITSG</sequence>
<dbReference type="PROSITE" id="PS51819">
    <property type="entry name" value="VOC"/>
    <property type="match status" value="1"/>
</dbReference>
<dbReference type="Gene3D" id="3.10.180.10">
    <property type="entry name" value="2,3-Dihydroxybiphenyl 1,2-Dioxygenase, domain 1"/>
    <property type="match status" value="1"/>
</dbReference>
<dbReference type="CDD" id="cd06587">
    <property type="entry name" value="VOC"/>
    <property type="match status" value="1"/>
</dbReference>